<keyword evidence="2" id="KW-0472">Membrane</keyword>
<dbReference type="Proteomes" id="UP000095192">
    <property type="component" value="Unassembled WGS sequence"/>
</dbReference>
<accession>A0A1D3CYW5</accession>
<organism evidence="3 4">
    <name type="scientific">Cyclospora cayetanensis</name>
    <dbReference type="NCBI Taxonomy" id="88456"/>
    <lineage>
        <taxon>Eukaryota</taxon>
        <taxon>Sar</taxon>
        <taxon>Alveolata</taxon>
        <taxon>Apicomplexa</taxon>
        <taxon>Conoidasida</taxon>
        <taxon>Coccidia</taxon>
        <taxon>Eucoccidiorida</taxon>
        <taxon>Eimeriorina</taxon>
        <taxon>Eimeriidae</taxon>
        <taxon>Cyclospora</taxon>
    </lineage>
</organism>
<dbReference type="AlphaFoldDB" id="A0A1D3CYW5"/>
<proteinExistence type="predicted"/>
<keyword evidence="2" id="KW-0812">Transmembrane</keyword>
<evidence type="ECO:0000256" key="1">
    <source>
        <dbReference type="SAM" id="MobiDB-lite"/>
    </source>
</evidence>
<dbReference type="VEuPathDB" id="ToxoDB:LOC34618297"/>
<keyword evidence="2" id="KW-1133">Transmembrane helix</keyword>
<feature type="compositionally biased region" description="Low complexity" evidence="1">
    <location>
        <begin position="213"/>
        <end position="232"/>
    </location>
</feature>
<protein>
    <submittedName>
        <fullName evidence="3">Uncharacterized protein</fullName>
    </submittedName>
</protein>
<sequence>MLAGGRGVCVCAIEGFFCMPLLSVISFVFCPLRHEPLHFSQRLVVSSNATFAGDPRVPLRTATLFVESSSQAGNTPDGEAEELSFAVAAATLAAEILKACCSSGEEEGCCVVRGTGAAFAAERLCCSLLNAAEQLTERARRALAAETGDPSDEGGISRSQQPVRRRLQAFLLLLWHCEQMFAGELEDAEACMQYLVEAVLFPVARKLDAVTPSKSSSESSSESSSKSSSESSSKMRALSEDACMFADACFPISCNSLVQAALLRCLGRLFMRTQQTRSIKSHRLLIAAIRCDG</sequence>
<gene>
    <name evidence="3" type="ORF">cyc_01256</name>
</gene>
<dbReference type="EMBL" id="JROU02001477">
    <property type="protein sequence ID" value="OEH76392.1"/>
    <property type="molecule type" value="Genomic_DNA"/>
</dbReference>
<feature type="transmembrane region" description="Helical" evidence="2">
    <location>
        <begin position="7"/>
        <end position="29"/>
    </location>
</feature>
<comment type="caution">
    <text evidence="3">The sequence shown here is derived from an EMBL/GenBank/DDBJ whole genome shotgun (WGS) entry which is preliminary data.</text>
</comment>
<keyword evidence="4" id="KW-1185">Reference proteome</keyword>
<name>A0A1D3CYW5_9EIME</name>
<dbReference type="VEuPathDB" id="ToxoDB:cyc_01256"/>
<feature type="region of interest" description="Disordered" evidence="1">
    <location>
        <begin position="212"/>
        <end position="232"/>
    </location>
</feature>
<dbReference type="InParanoid" id="A0A1D3CYW5"/>
<evidence type="ECO:0000313" key="3">
    <source>
        <dbReference type="EMBL" id="OEH76392.1"/>
    </source>
</evidence>
<reference evidence="3 4" key="1">
    <citation type="journal article" date="2016" name="BMC Genomics">
        <title>Comparative genomics reveals Cyclospora cayetanensis possesses coccidia-like metabolism and invasion components but unique surface antigens.</title>
        <authorList>
            <person name="Liu S."/>
            <person name="Wang L."/>
            <person name="Zheng H."/>
            <person name="Xu Z."/>
            <person name="Roellig D.M."/>
            <person name="Li N."/>
            <person name="Frace M.A."/>
            <person name="Tang K."/>
            <person name="Arrowood M.J."/>
            <person name="Moss D.M."/>
            <person name="Zhang L."/>
            <person name="Feng Y."/>
            <person name="Xiao L."/>
        </authorList>
    </citation>
    <scope>NUCLEOTIDE SEQUENCE [LARGE SCALE GENOMIC DNA]</scope>
    <source>
        <strain evidence="3 4">CHN_HEN01</strain>
    </source>
</reference>
<evidence type="ECO:0000313" key="4">
    <source>
        <dbReference type="Proteomes" id="UP000095192"/>
    </source>
</evidence>
<evidence type="ECO:0000256" key="2">
    <source>
        <dbReference type="SAM" id="Phobius"/>
    </source>
</evidence>